<feature type="domain" description="PilZ" evidence="1">
    <location>
        <begin position="3"/>
        <end position="107"/>
    </location>
</feature>
<protein>
    <recommendedName>
        <fullName evidence="1">PilZ domain-containing protein</fullName>
    </recommendedName>
</protein>
<dbReference type="SUPFAM" id="SSF141371">
    <property type="entry name" value="PilZ domain-like"/>
    <property type="match status" value="1"/>
</dbReference>
<proteinExistence type="predicted"/>
<dbReference type="Proteomes" id="UP000229641">
    <property type="component" value="Unassembled WGS sequence"/>
</dbReference>
<accession>A0A2H0LYJ3</accession>
<dbReference type="Gene3D" id="2.40.10.220">
    <property type="entry name" value="predicted glycosyltransferase like domains"/>
    <property type="match status" value="1"/>
</dbReference>
<dbReference type="EMBL" id="PCWA01000036">
    <property type="protein sequence ID" value="PIQ89493.1"/>
    <property type="molecule type" value="Genomic_DNA"/>
</dbReference>
<dbReference type="GO" id="GO:0035438">
    <property type="term" value="F:cyclic-di-GMP binding"/>
    <property type="evidence" value="ECO:0007669"/>
    <property type="project" value="InterPro"/>
</dbReference>
<dbReference type="InterPro" id="IPR009875">
    <property type="entry name" value="PilZ_domain"/>
</dbReference>
<evidence type="ECO:0000313" key="3">
    <source>
        <dbReference type="Proteomes" id="UP000229641"/>
    </source>
</evidence>
<comment type="caution">
    <text evidence="2">The sequence shown here is derived from an EMBL/GenBank/DDBJ whole genome shotgun (WGS) entry which is preliminary data.</text>
</comment>
<name>A0A2H0LYJ3_9BACT</name>
<organism evidence="2 3">
    <name type="scientific">Candidatus Ghiorseimicrobium undicola</name>
    <dbReference type="NCBI Taxonomy" id="1974746"/>
    <lineage>
        <taxon>Bacteria</taxon>
        <taxon>Pseudomonadati</taxon>
        <taxon>Candidatus Omnitrophota</taxon>
        <taxon>Candidatus Ghiorseimicrobium</taxon>
    </lineage>
</organism>
<sequence>MDERRQYVRINKSVEVTYQVIKSFLKSGTRSADLSLAGIRLPVMQRLGVGTMLKMEIRFTGLSEPVKITGQVAWLAETEGGEFPFEIGVKFGFISLQDLDTLKQMINKADDNPDNLRFLD</sequence>
<evidence type="ECO:0000259" key="1">
    <source>
        <dbReference type="Pfam" id="PF07238"/>
    </source>
</evidence>
<reference evidence="2 3" key="1">
    <citation type="submission" date="2017-09" db="EMBL/GenBank/DDBJ databases">
        <title>Depth-based differentiation of microbial function through sediment-hosted aquifers and enrichment of novel symbionts in the deep terrestrial subsurface.</title>
        <authorList>
            <person name="Probst A.J."/>
            <person name="Ladd B."/>
            <person name="Jarett J.K."/>
            <person name="Geller-Mcgrath D.E."/>
            <person name="Sieber C.M."/>
            <person name="Emerson J.B."/>
            <person name="Anantharaman K."/>
            <person name="Thomas B.C."/>
            <person name="Malmstrom R."/>
            <person name="Stieglmeier M."/>
            <person name="Klingl A."/>
            <person name="Woyke T."/>
            <person name="Ryan C.M."/>
            <person name="Banfield J.F."/>
        </authorList>
    </citation>
    <scope>NUCLEOTIDE SEQUENCE [LARGE SCALE GENOMIC DNA]</scope>
    <source>
        <strain evidence="2">CG11_big_fil_rev_8_21_14_0_20_42_13</strain>
    </source>
</reference>
<dbReference type="AlphaFoldDB" id="A0A2H0LYJ3"/>
<evidence type="ECO:0000313" key="2">
    <source>
        <dbReference type="EMBL" id="PIQ89493.1"/>
    </source>
</evidence>
<dbReference type="Pfam" id="PF07238">
    <property type="entry name" value="PilZ"/>
    <property type="match status" value="1"/>
</dbReference>
<gene>
    <name evidence="2" type="ORF">COV72_02770</name>
</gene>